<comment type="similarity">
    <text evidence="1">Belongs to the glycosyltransferase 25 family.</text>
</comment>
<feature type="domain" description="Glycosyl transferase family 25" evidence="5">
    <location>
        <begin position="77"/>
        <end position="173"/>
    </location>
</feature>
<dbReference type="HOGENOM" id="CLU_032992_1_1_1"/>
<dbReference type="AlphaFoldDB" id="A0A0D1ZIS8"/>
<evidence type="ECO:0000256" key="4">
    <source>
        <dbReference type="SAM" id="Phobius"/>
    </source>
</evidence>
<dbReference type="VEuPathDB" id="FungiDB:PV08_07948"/>
<evidence type="ECO:0000256" key="2">
    <source>
        <dbReference type="ARBA" id="ARBA00022676"/>
    </source>
</evidence>
<name>A0A0D1ZIS8_9EURO</name>
<dbReference type="InterPro" id="IPR002654">
    <property type="entry name" value="Glyco_trans_25"/>
</dbReference>
<dbReference type="GeneID" id="27335031"/>
<keyword evidence="4" id="KW-0472">Membrane</keyword>
<evidence type="ECO:0000256" key="3">
    <source>
        <dbReference type="ARBA" id="ARBA00022679"/>
    </source>
</evidence>
<keyword evidence="2" id="KW-0328">Glycosyltransferase</keyword>
<dbReference type="OrthoDB" id="47375at2759"/>
<keyword evidence="4" id="KW-1133">Transmembrane helix</keyword>
<evidence type="ECO:0000256" key="1">
    <source>
        <dbReference type="ARBA" id="ARBA00006721"/>
    </source>
</evidence>
<dbReference type="Proteomes" id="UP000053328">
    <property type="component" value="Unassembled WGS sequence"/>
</dbReference>
<dbReference type="EMBL" id="KN847497">
    <property type="protein sequence ID" value="KIW12762.1"/>
    <property type="molecule type" value="Genomic_DNA"/>
</dbReference>
<feature type="transmembrane region" description="Helical" evidence="4">
    <location>
        <begin position="20"/>
        <end position="40"/>
    </location>
</feature>
<dbReference type="PANTHER" id="PTHR10730">
    <property type="entry name" value="PROCOLLAGEN-LYSINE,2-OXOGLUTARATE 5-DIOXYGENASE/GLYCOSYLTRANSFERASE 25 FAMILY MEMBER"/>
    <property type="match status" value="1"/>
</dbReference>
<reference evidence="6 7" key="1">
    <citation type="submission" date="2015-01" db="EMBL/GenBank/DDBJ databases">
        <title>The Genome Sequence of Exophiala spinifera CBS89968.</title>
        <authorList>
            <consortium name="The Broad Institute Genomics Platform"/>
            <person name="Cuomo C."/>
            <person name="de Hoog S."/>
            <person name="Gorbushina A."/>
            <person name="Stielow B."/>
            <person name="Teixiera M."/>
            <person name="Abouelleil A."/>
            <person name="Chapman S.B."/>
            <person name="Priest M."/>
            <person name="Young S.K."/>
            <person name="Wortman J."/>
            <person name="Nusbaum C."/>
            <person name="Birren B."/>
        </authorList>
    </citation>
    <scope>NUCLEOTIDE SEQUENCE [LARGE SCALE GENOMIC DNA]</scope>
    <source>
        <strain evidence="6 7">CBS 89968</strain>
    </source>
</reference>
<keyword evidence="3" id="KW-0808">Transferase</keyword>
<keyword evidence="7" id="KW-1185">Reference proteome</keyword>
<keyword evidence="4" id="KW-0812">Transmembrane</keyword>
<evidence type="ECO:0000313" key="7">
    <source>
        <dbReference type="Proteomes" id="UP000053328"/>
    </source>
</evidence>
<protein>
    <recommendedName>
        <fullName evidence="5">Glycosyl transferase family 25 domain-containing protein</fullName>
    </recommendedName>
</protein>
<accession>A0A0D1ZIS8</accession>
<gene>
    <name evidence="6" type="ORF">PV08_07948</name>
</gene>
<dbReference type="RefSeq" id="XP_016232978.1">
    <property type="nucleotide sequence ID" value="XM_016382275.1"/>
</dbReference>
<dbReference type="InterPro" id="IPR050757">
    <property type="entry name" value="Collagen_mod_GT25"/>
</dbReference>
<dbReference type="Pfam" id="PF01755">
    <property type="entry name" value="Glyco_transf_25"/>
    <property type="match status" value="1"/>
</dbReference>
<dbReference type="CDD" id="cd06532">
    <property type="entry name" value="Glyco_transf_25"/>
    <property type="match status" value="1"/>
</dbReference>
<dbReference type="GO" id="GO:0016740">
    <property type="term" value="F:transferase activity"/>
    <property type="evidence" value="ECO:0007669"/>
    <property type="project" value="UniProtKB-KW"/>
</dbReference>
<organism evidence="6 7">
    <name type="scientific">Exophiala spinifera</name>
    <dbReference type="NCBI Taxonomy" id="91928"/>
    <lineage>
        <taxon>Eukaryota</taxon>
        <taxon>Fungi</taxon>
        <taxon>Dikarya</taxon>
        <taxon>Ascomycota</taxon>
        <taxon>Pezizomycotina</taxon>
        <taxon>Eurotiomycetes</taxon>
        <taxon>Chaetothyriomycetidae</taxon>
        <taxon>Chaetothyriales</taxon>
        <taxon>Herpotrichiellaceae</taxon>
        <taxon>Exophiala</taxon>
    </lineage>
</organism>
<proteinExistence type="inferred from homology"/>
<evidence type="ECO:0000313" key="6">
    <source>
        <dbReference type="EMBL" id="KIW12762.1"/>
    </source>
</evidence>
<dbReference type="PANTHER" id="PTHR10730:SF53">
    <property type="entry name" value="GLYCOSYLTRANSFERASE 25 FAMILY MEMBER"/>
    <property type="match status" value="1"/>
</dbReference>
<evidence type="ECO:0000259" key="5">
    <source>
        <dbReference type="Pfam" id="PF01755"/>
    </source>
</evidence>
<sequence>MGSSSQTNPAWSTSRASRKYLLSCMVAVITLTLSFAALYASSSSDDFTHLKSSRASLDRFVRRDNLGDVYNSTLGFQKIFAINLPERSDKADTMLLQASLTNFTLDFVDGIRGENVSPKALPLTMNQGNGSIGCWRAHLNVWKRMIQENIETALVFEDDSDWDIGIKAQLHELAKGSRFLLETGSQTPRSPYGDGWSLLWIGHCHTDPNMTDPRRWVIPHDPTVPLAGYRSQFGGHNMTRWAEGDNPDPQTRVVYFQDFAFCTSAYAVTRSAAQKMLYKLSMIPFSLTVDGGMGNMCKGDLHDFRCIAPYPRLIGRSTPPGSMARSSDIQGGNESEDPVLWEALSENVMFSVRQNLQPLLNGESVFKSNFPNPSGDELTLEQITSFKGHIEYLDQPPSSLKGRE</sequence>